<sequence length="46" mass="5246">MGLLKNKFTLGLLIIFFCIGIYLGLNWSEFVEGFMDGWNNGRCNCP</sequence>
<dbReference type="EMBL" id="PYGF01000006">
    <property type="protein sequence ID" value="PSL03985.1"/>
    <property type="molecule type" value="Genomic_DNA"/>
</dbReference>
<comment type="caution">
    <text evidence="2">The sequence shown here is derived from an EMBL/GenBank/DDBJ whole genome shotgun (WGS) entry which is preliminary data.</text>
</comment>
<reference evidence="2 3" key="1">
    <citation type="submission" date="2018-03" db="EMBL/GenBank/DDBJ databases">
        <title>Genomic Encyclopedia of Archaeal and Bacterial Type Strains, Phase II (KMG-II): from individual species to whole genera.</title>
        <authorList>
            <person name="Goeker M."/>
        </authorList>
    </citation>
    <scope>NUCLEOTIDE SEQUENCE [LARGE SCALE GENOMIC DNA]</scope>
    <source>
        <strain evidence="2 3">DSM 28057</strain>
    </source>
</reference>
<dbReference type="Proteomes" id="UP000240708">
    <property type="component" value="Unassembled WGS sequence"/>
</dbReference>
<keyword evidence="1" id="KW-0812">Transmembrane</keyword>
<keyword evidence="3" id="KW-1185">Reference proteome</keyword>
<feature type="transmembrane region" description="Helical" evidence="1">
    <location>
        <begin position="7"/>
        <end position="25"/>
    </location>
</feature>
<gene>
    <name evidence="2" type="ORF">CLV48_106226</name>
</gene>
<keyword evidence="1" id="KW-1133">Transmembrane helix</keyword>
<evidence type="ECO:0000256" key="1">
    <source>
        <dbReference type="SAM" id="Phobius"/>
    </source>
</evidence>
<dbReference type="AlphaFoldDB" id="A0A2P8E3D4"/>
<accession>A0A2P8E3D4</accession>
<keyword evidence="1" id="KW-0472">Membrane</keyword>
<name>A0A2P8E3D4_9BACT</name>
<proteinExistence type="predicted"/>
<protein>
    <submittedName>
        <fullName evidence="2">Uncharacterized protein</fullName>
    </submittedName>
</protein>
<organism evidence="2 3">
    <name type="scientific">Cecembia rubra</name>
    <dbReference type="NCBI Taxonomy" id="1485585"/>
    <lineage>
        <taxon>Bacteria</taxon>
        <taxon>Pseudomonadati</taxon>
        <taxon>Bacteroidota</taxon>
        <taxon>Cytophagia</taxon>
        <taxon>Cytophagales</taxon>
        <taxon>Cyclobacteriaceae</taxon>
        <taxon>Cecembia</taxon>
    </lineage>
</organism>
<evidence type="ECO:0000313" key="2">
    <source>
        <dbReference type="EMBL" id="PSL03985.1"/>
    </source>
</evidence>
<evidence type="ECO:0000313" key="3">
    <source>
        <dbReference type="Proteomes" id="UP000240708"/>
    </source>
</evidence>